<dbReference type="HOGENOM" id="CLU_1367459_0_0_1"/>
<keyword evidence="1" id="KW-0812">Transmembrane</keyword>
<dbReference type="AlphaFoldDB" id="E9HGN6"/>
<protein>
    <submittedName>
        <fullName evidence="2">Uncharacterized protein</fullName>
    </submittedName>
</protein>
<dbReference type="EMBL" id="GL732642">
    <property type="protein sequence ID" value="EFX69119.1"/>
    <property type="molecule type" value="Genomic_DNA"/>
</dbReference>
<gene>
    <name evidence="2" type="ORF">DAPPUDRAFT_329461</name>
</gene>
<feature type="transmembrane region" description="Helical" evidence="1">
    <location>
        <begin position="133"/>
        <end position="161"/>
    </location>
</feature>
<evidence type="ECO:0000313" key="2">
    <source>
        <dbReference type="EMBL" id="EFX69119.1"/>
    </source>
</evidence>
<dbReference type="OrthoDB" id="6366985at2759"/>
<dbReference type="KEGG" id="dpx:DAPPUDRAFT_329461"/>
<dbReference type="Proteomes" id="UP000000305">
    <property type="component" value="Unassembled WGS sequence"/>
</dbReference>
<accession>E9HGN6</accession>
<keyword evidence="3" id="KW-1185">Reference proteome</keyword>
<reference evidence="2 3" key="1">
    <citation type="journal article" date="2011" name="Science">
        <title>The ecoresponsive genome of Daphnia pulex.</title>
        <authorList>
            <person name="Colbourne J.K."/>
            <person name="Pfrender M.E."/>
            <person name="Gilbert D."/>
            <person name="Thomas W.K."/>
            <person name="Tucker A."/>
            <person name="Oakley T.H."/>
            <person name="Tokishita S."/>
            <person name="Aerts A."/>
            <person name="Arnold G.J."/>
            <person name="Basu M.K."/>
            <person name="Bauer D.J."/>
            <person name="Caceres C.E."/>
            <person name="Carmel L."/>
            <person name="Casola C."/>
            <person name="Choi J.H."/>
            <person name="Detter J.C."/>
            <person name="Dong Q."/>
            <person name="Dusheyko S."/>
            <person name="Eads B.D."/>
            <person name="Frohlich T."/>
            <person name="Geiler-Samerotte K.A."/>
            <person name="Gerlach D."/>
            <person name="Hatcher P."/>
            <person name="Jogdeo S."/>
            <person name="Krijgsveld J."/>
            <person name="Kriventseva E.V."/>
            <person name="Kultz D."/>
            <person name="Laforsch C."/>
            <person name="Lindquist E."/>
            <person name="Lopez J."/>
            <person name="Manak J.R."/>
            <person name="Muller J."/>
            <person name="Pangilinan J."/>
            <person name="Patwardhan R.P."/>
            <person name="Pitluck S."/>
            <person name="Pritham E.J."/>
            <person name="Rechtsteiner A."/>
            <person name="Rho M."/>
            <person name="Rogozin I.B."/>
            <person name="Sakarya O."/>
            <person name="Salamov A."/>
            <person name="Schaack S."/>
            <person name="Shapiro H."/>
            <person name="Shiga Y."/>
            <person name="Skalitzky C."/>
            <person name="Smith Z."/>
            <person name="Souvorov A."/>
            <person name="Sung W."/>
            <person name="Tang Z."/>
            <person name="Tsuchiya D."/>
            <person name="Tu H."/>
            <person name="Vos H."/>
            <person name="Wang M."/>
            <person name="Wolf Y.I."/>
            <person name="Yamagata H."/>
            <person name="Yamada T."/>
            <person name="Ye Y."/>
            <person name="Shaw J.R."/>
            <person name="Andrews J."/>
            <person name="Crease T.J."/>
            <person name="Tang H."/>
            <person name="Lucas S.M."/>
            <person name="Robertson H.M."/>
            <person name="Bork P."/>
            <person name="Koonin E.V."/>
            <person name="Zdobnov E.M."/>
            <person name="Grigoriev I.V."/>
            <person name="Lynch M."/>
            <person name="Boore J.L."/>
        </authorList>
    </citation>
    <scope>NUCLEOTIDE SEQUENCE [LARGE SCALE GENOMIC DNA]</scope>
</reference>
<sequence length="200" mass="22069">MTHSSLSFRTCLVILACVIVVASLKSPKNSTSSSGRWSIKKTNCNLKKSLSSFKTSVKNDSLTFFNRALKKTNPISALRKRLGTASKLYNPSDPLHAYPNQWDLIVHGIFQKLSRFEVNNADTIRTLIRVVRVVTIIGLVLGIIGIVVGVAVPLGTAALAIGRREDVGEDKTDVVDWNYVDQISQSVIYAIENGMLKYEM</sequence>
<keyword evidence="1" id="KW-0472">Membrane</keyword>
<proteinExistence type="predicted"/>
<evidence type="ECO:0000256" key="1">
    <source>
        <dbReference type="SAM" id="Phobius"/>
    </source>
</evidence>
<organism evidence="2 3">
    <name type="scientific">Daphnia pulex</name>
    <name type="common">Water flea</name>
    <dbReference type="NCBI Taxonomy" id="6669"/>
    <lineage>
        <taxon>Eukaryota</taxon>
        <taxon>Metazoa</taxon>
        <taxon>Ecdysozoa</taxon>
        <taxon>Arthropoda</taxon>
        <taxon>Crustacea</taxon>
        <taxon>Branchiopoda</taxon>
        <taxon>Diplostraca</taxon>
        <taxon>Cladocera</taxon>
        <taxon>Anomopoda</taxon>
        <taxon>Daphniidae</taxon>
        <taxon>Daphnia</taxon>
    </lineage>
</organism>
<keyword evidence="1" id="KW-1133">Transmembrane helix</keyword>
<evidence type="ECO:0000313" key="3">
    <source>
        <dbReference type="Proteomes" id="UP000000305"/>
    </source>
</evidence>
<name>E9HGN6_DAPPU</name>
<dbReference type="InParanoid" id="E9HGN6"/>
<feature type="transmembrane region" description="Helical" evidence="1">
    <location>
        <begin position="6"/>
        <end position="24"/>
    </location>
</feature>